<feature type="signal peptide" evidence="3">
    <location>
        <begin position="1"/>
        <end position="19"/>
    </location>
</feature>
<feature type="chain" id="PRO_5046220864" evidence="3">
    <location>
        <begin position="20"/>
        <end position="931"/>
    </location>
</feature>
<evidence type="ECO:0000256" key="3">
    <source>
        <dbReference type="SAM" id="SignalP"/>
    </source>
</evidence>
<feature type="coiled-coil region" evidence="1">
    <location>
        <begin position="29"/>
        <end position="98"/>
    </location>
</feature>
<reference evidence="4 5" key="1">
    <citation type="submission" date="2021-04" db="EMBL/GenBank/DDBJ databases">
        <authorList>
            <person name="Bliznina A."/>
        </authorList>
    </citation>
    <scope>NUCLEOTIDE SEQUENCE [LARGE SCALE GENOMIC DNA]</scope>
</reference>
<gene>
    <name evidence="4" type="ORF">OKIOD_LOCUS8093</name>
</gene>
<sequence>MRLLRPLWCILSSIFAADPFVVEVGREPRANSRDAITALADRLLEAENNIAKISNNQKQQTTDLNNFHYQKNENEVRLINLEKNLQSLESGLQTCLEAGKSNRNAQESLRKLIRNKFKGESTRTKMINNKINRLETKDDFMSVLAELENRVEMIENYREKVLKPEITENLRKMEIKIEQVEENISSIPQTSSTQNNEVNNGKYQAMRDRLSQLEGTQNSIKVNYEKLIEQSKYMSEGYAQKFYVSKELSRLNDTLTREINEVKFSMAQMDDCCLRKDPSEAEPVAADYLYDEKFSDIDDKIRDIYERINFRFNNAESTHSHSYLEGVIQKLEDDLNETVQNVFRNRTLLNNKINQNSLQIVAQQKNIDDMKDRDLQREKMLSMLQFDMSQFQNQITSLDHENTNLRNQYRENYSKLVSLNSKLNYADNYADEFSELEKLSRDAIIQASTLKSQVGVFQNRLSDMNLTMFTHLYAHDKTVDSVSRDIQQMKSRLEQQKDSLSSTIQEVQVEQGELSDKLRALTSRIADGFSLNEEEVARIQQSMHHLATNTNFASDSDEITILKSNLNQVQVTLSAQGSSIQDIKNEQNTILERVLLVETSDSDDSAPDLRMNTTIFAKEVELKADARVVYDDFAAKYLEIVDSLRDLNVRNSQIQQMLSTVQESRQSTSYNAVLDKIDSLDSAISSLNSTTEDLYDKIEELETNTTEKLYRLEDTISPRFSNHRSMVPSAELQQLQNIVERHSRRINEIFVKVSSETASADDLEDLRDAVSDSDLSDTVQELASTLTRLQSEMLVGNDLERLSTRVKGIQDKFHRFQSTNRLAMSDLKRAVENAKNERGGISNANGDNDDDFNSSPGVASKLRRLGITVSNLSNKQKRIIEGFNNQSKFLKEGLDRIGELENSCCTAGDIDSDYTDYDSPSSSSSSSSSSN</sequence>
<keyword evidence="1" id="KW-0175">Coiled coil</keyword>
<feature type="region of interest" description="Disordered" evidence="2">
    <location>
        <begin position="835"/>
        <end position="857"/>
    </location>
</feature>
<feature type="region of interest" description="Disordered" evidence="2">
    <location>
        <begin position="911"/>
        <end position="931"/>
    </location>
</feature>
<organism evidence="4 5">
    <name type="scientific">Oikopleura dioica</name>
    <name type="common">Tunicate</name>
    <dbReference type="NCBI Taxonomy" id="34765"/>
    <lineage>
        <taxon>Eukaryota</taxon>
        <taxon>Metazoa</taxon>
        <taxon>Chordata</taxon>
        <taxon>Tunicata</taxon>
        <taxon>Appendicularia</taxon>
        <taxon>Copelata</taxon>
        <taxon>Oikopleuridae</taxon>
        <taxon>Oikopleura</taxon>
    </lineage>
</organism>
<evidence type="ECO:0000256" key="1">
    <source>
        <dbReference type="SAM" id="Coils"/>
    </source>
</evidence>
<evidence type="ECO:0000256" key="2">
    <source>
        <dbReference type="SAM" id="MobiDB-lite"/>
    </source>
</evidence>
<name>A0ABN7SL92_OIKDI</name>
<dbReference type="Proteomes" id="UP001158576">
    <property type="component" value="Chromosome XSR"/>
</dbReference>
<feature type="compositionally biased region" description="Low complexity" evidence="2">
    <location>
        <begin position="917"/>
        <end position="931"/>
    </location>
</feature>
<protein>
    <submittedName>
        <fullName evidence="4">Oidioi.mRNA.OKI2018_I69.XSR.g16535.t2.cds</fullName>
    </submittedName>
</protein>
<evidence type="ECO:0000313" key="4">
    <source>
        <dbReference type="EMBL" id="CAG5099463.1"/>
    </source>
</evidence>
<proteinExistence type="predicted"/>
<keyword evidence="3" id="KW-0732">Signal</keyword>
<evidence type="ECO:0000313" key="5">
    <source>
        <dbReference type="Proteomes" id="UP001158576"/>
    </source>
</evidence>
<accession>A0ABN7SL92</accession>
<dbReference type="EMBL" id="OU015569">
    <property type="protein sequence ID" value="CAG5099463.1"/>
    <property type="molecule type" value="Genomic_DNA"/>
</dbReference>
<feature type="coiled-coil region" evidence="1">
    <location>
        <begin position="479"/>
        <end position="510"/>
    </location>
</feature>
<keyword evidence="5" id="KW-1185">Reference proteome</keyword>